<dbReference type="InterPro" id="IPR000863">
    <property type="entry name" value="Sulfotransferase_dom"/>
</dbReference>
<dbReference type="Proteomes" id="UP000694865">
    <property type="component" value="Unplaced"/>
</dbReference>
<keyword evidence="2" id="KW-0808">Transferase</keyword>
<evidence type="ECO:0000256" key="1">
    <source>
        <dbReference type="ARBA" id="ARBA00005771"/>
    </source>
</evidence>
<reference evidence="5" key="1">
    <citation type="submission" date="2025-08" db="UniProtKB">
        <authorList>
            <consortium name="RefSeq"/>
        </authorList>
    </citation>
    <scope>IDENTIFICATION</scope>
    <source>
        <tissue evidence="5">Testes</tissue>
    </source>
</reference>
<evidence type="ECO:0000256" key="2">
    <source>
        <dbReference type="ARBA" id="ARBA00022679"/>
    </source>
</evidence>
<sequence length="187" mass="21787">MYKLYYYEGVLMKEIFPASVLDALKTFEVRDDDVFTVTYPKSGTTWIRHIVSLIYGSTHLEAVDKISLRKRIPMMEYHPFHENEEPNYKLLEKADSPRLISTHLPVELLPPQILQKKPKIIYVARNPKDAAVSYHEFKAHGDWPWEEFVGNFLKGHGPFVNCSKSKLFLGEKMRRCNNSGNNTEKQL</sequence>
<name>A0ABM0M4K4_SACKO</name>
<keyword evidence="4" id="KW-1185">Reference proteome</keyword>
<organism evidence="4 5">
    <name type="scientific">Saccoglossus kowalevskii</name>
    <name type="common">Acorn worm</name>
    <dbReference type="NCBI Taxonomy" id="10224"/>
    <lineage>
        <taxon>Eukaryota</taxon>
        <taxon>Metazoa</taxon>
        <taxon>Hemichordata</taxon>
        <taxon>Enteropneusta</taxon>
        <taxon>Harrimaniidae</taxon>
        <taxon>Saccoglossus</taxon>
    </lineage>
</organism>
<evidence type="ECO:0000313" key="5">
    <source>
        <dbReference type="RefSeq" id="XP_006814945.1"/>
    </source>
</evidence>
<proteinExistence type="inferred from homology"/>
<dbReference type="InterPro" id="IPR027417">
    <property type="entry name" value="P-loop_NTPase"/>
</dbReference>
<comment type="similarity">
    <text evidence="1">Belongs to the sulfotransferase 1 family.</text>
</comment>
<evidence type="ECO:0000259" key="3">
    <source>
        <dbReference type="Pfam" id="PF00685"/>
    </source>
</evidence>
<protein>
    <submittedName>
        <fullName evidence="5">Sulfotransferase 1A3/1A4-like</fullName>
    </submittedName>
</protein>
<dbReference type="Gene3D" id="3.40.50.300">
    <property type="entry name" value="P-loop containing nucleotide triphosphate hydrolases"/>
    <property type="match status" value="1"/>
</dbReference>
<dbReference type="Pfam" id="PF00685">
    <property type="entry name" value="Sulfotransfer_1"/>
    <property type="match status" value="1"/>
</dbReference>
<dbReference type="PANTHER" id="PTHR11783">
    <property type="entry name" value="SULFOTRANSFERASE SULT"/>
    <property type="match status" value="1"/>
</dbReference>
<dbReference type="SUPFAM" id="SSF52540">
    <property type="entry name" value="P-loop containing nucleoside triphosphate hydrolases"/>
    <property type="match status" value="1"/>
</dbReference>
<feature type="domain" description="Sulfotransferase" evidence="3">
    <location>
        <begin position="31"/>
        <end position="162"/>
    </location>
</feature>
<accession>A0ABM0M4K4</accession>
<evidence type="ECO:0000313" key="4">
    <source>
        <dbReference type="Proteomes" id="UP000694865"/>
    </source>
</evidence>
<gene>
    <name evidence="5" type="primary">LOC102800768</name>
</gene>
<dbReference type="RefSeq" id="XP_006814945.1">
    <property type="nucleotide sequence ID" value="XM_006814882.1"/>
</dbReference>
<dbReference type="GeneID" id="102800768"/>